<proteinExistence type="inferred from homology"/>
<evidence type="ECO:0000256" key="5">
    <source>
        <dbReference type="ARBA" id="ARBA00033748"/>
    </source>
</evidence>
<keyword evidence="2 6" id="KW-0288">FMN</keyword>
<dbReference type="GO" id="GO:0016705">
    <property type="term" value="F:oxidoreductase activity, acting on paired donors, with incorporation or reduction of molecular oxygen"/>
    <property type="evidence" value="ECO:0007669"/>
    <property type="project" value="InterPro"/>
</dbReference>
<dbReference type="InterPro" id="IPR011251">
    <property type="entry name" value="Luciferase-like_dom"/>
</dbReference>
<feature type="binding site" evidence="6">
    <location>
        <position position="143"/>
    </location>
    <ligand>
        <name>FMN</name>
        <dbReference type="ChEBI" id="CHEBI:58210"/>
    </ligand>
</feature>
<dbReference type="Gene3D" id="3.20.20.30">
    <property type="entry name" value="Luciferase-like domain"/>
    <property type="match status" value="1"/>
</dbReference>
<dbReference type="AlphaFoldDB" id="A0A268P147"/>
<dbReference type="NCBIfam" id="TIGR03860">
    <property type="entry name" value="FMN_nitrolo"/>
    <property type="match status" value="1"/>
</dbReference>
<feature type="binding site" evidence="6">
    <location>
        <position position="147"/>
    </location>
    <ligand>
        <name>FMN</name>
        <dbReference type="ChEBI" id="CHEBI:58210"/>
    </ligand>
</feature>
<dbReference type="Pfam" id="PF00296">
    <property type="entry name" value="Bac_luciferase"/>
    <property type="match status" value="1"/>
</dbReference>
<evidence type="ECO:0000313" key="9">
    <source>
        <dbReference type="Proteomes" id="UP000216207"/>
    </source>
</evidence>
<evidence type="ECO:0000256" key="6">
    <source>
        <dbReference type="PIRSR" id="PIRSR000337-1"/>
    </source>
</evidence>
<feature type="binding site" evidence="6">
    <location>
        <position position="56"/>
    </location>
    <ligand>
        <name>FMN</name>
        <dbReference type="ChEBI" id="CHEBI:58210"/>
    </ligand>
</feature>
<feature type="binding site" evidence="6">
    <location>
        <position position="218"/>
    </location>
    <ligand>
        <name>FMN</name>
        <dbReference type="ChEBI" id="CHEBI:58210"/>
    </ligand>
</feature>
<dbReference type="InterPro" id="IPR051260">
    <property type="entry name" value="Diverse_substr_monoxygenases"/>
</dbReference>
<protein>
    <submittedName>
        <fullName evidence="8">FMN-dependent monooxygenase</fullName>
    </submittedName>
</protein>
<dbReference type="GO" id="GO:0004497">
    <property type="term" value="F:monooxygenase activity"/>
    <property type="evidence" value="ECO:0007669"/>
    <property type="project" value="UniProtKB-KW"/>
</dbReference>
<evidence type="ECO:0000313" key="8">
    <source>
        <dbReference type="EMBL" id="PAE89381.1"/>
    </source>
</evidence>
<keyword evidence="1 6" id="KW-0285">Flavoprotein</keyword>
<evidence type="ECO:0000256" key="4">
    <source>
        <dbReference type="ARBA" id="ARBA00023033"/>
    </source>
</evidence>
<evidence type="ECO:0000256" key="2">
    <source>
        <dbReference type="ARBA" id="ARBA00022643"/>
    </source>
</evidence>
<dbReference type="CDD" id="cd01095">
    <property type="entry name" value="Nitrilotriacetate_monoxgenase"/>
    <property type="match status" value="1"/>
</dbReference>
<comment type="caution">
    <text evidence="8">The sequence shown here is derived from an EMBL/GenBank/DDBJ whole genome shotgun (WGS) entry which is preliminary data.</text>
</comment>
<dbReference type="SUPFAM" id="SSF51679">
    <property type="entry name" value="Bacterial luciferase-like"/>
    <property type="match status" value="1"/>
</dbReference>
<sequence length="434" mass="48463">MSNKMKLGVFLMGAGHHIGAWRHPKAAADAYESIDFYKQVALLAEKGKLDMLFISDALSLTEKSHPSELVRFEPLTLVSALAMTTAKIGLAATASTTYNEPFHIARKFASIDHLSNGRSAWNIVTSYYEEEAHNFGDLPHPPHAERYERAAEFVEVAKKLWRSWERGAVIRNQQTGVYFDANKVHAVNHKGKYFSVKGPLNASALPQGEPVLIQAGSSTYGTKFAAQYAEVVFTAQQHLKGAKRFYRNVKEQVAAAGRQPEEVLVMPGISPITANSKEEAEAIYEELQSLLDEETSLAFLSDYLGKVSFSRNQLHQPLSIADLPPTNGNQSRRDLIVELASREQLTVLQLARRVAGARGHHIVCGSPTQIADVMETWFREKAADGFNLMFPYYPGLMETFIEQVIPILQQRGLFRLDYEGETLRSHLGLHEHQV</sequence>
<gene>
    <name evidence="8" type="ORF">CHH72_08815</name>
</gene>
<feature type="binding site" evidence="6">
    <location>
        <position position="217"/>
    </location>
    <ligand>
        <name>FMN</name>
        <dbReference type="ChEBI" id="CHEBI:58210"/>
    </ligand>
</feature>
<dbReference type="PIRSF" id="PIRSF000337">
    <property type="entry name" value="NTA_MOA"/>
    <property type="match status" value="1"/>
</dbReference>
<organism evidence="8 9">
    <name type="scientific">Shouchella clausii</name>
    <name type="common">Alkalihalobacillus clausii</name>
    <dbReference type="NCBI Taxonomy" id="79880"/>
    <lineage>
        <taxon>Bacteria</taxon>
        <taxon>Bacillati</taxon>
        <taxon>Bacillota</taxon>
        <taxon>Bacilli</taxon>
        <taxon>Bacillales</taxon>
        <taxon>Bacillaceae</taxon>
        <taxon>Shouchella</taxon>
    </lineage>
</organism>
<dbReference type="PANTHER" id="PTHR30011">
    <property type="entry name" value="ALKANESULFONATE MONOOXYGENASE-RELATED"/>
    <property type="match status" value="1"/>
</dbReference>
<evidence type="ECO:0000259" key="7">
    <source>
        <dbReference type="Pfam" id="PF00296"/>
    </source>
</evidence>
<dbReference type="InterPro" id="IPR016215">
    <property type="entry name" value="NTA_MOA"/>
</dbReference>
<feature type="binding site" evidence="6">
    <location>
        <position position="93"/>
    </location>
    <ligand>
        <name>FMN</name>
        <dbReference type="ChEBI" id="CHEBI:58210"/>
    </ligand>
</feature>
<dbReference type="PANTHER" id="PTHR30011:SF16">
    <property type="entry name" value="C2H2 FINGER DOMAIN TRANSCRIPTION FACTOR (EUROFUNG)-RELATED"/>
    <property type="match status" value="1"/>
</dbReference>
<dbReference type="InterPro" id="IPR036661">
    <property type="entry name" value="Luciferase-like_sf"/>
</dbReference>
<evidence type="ECO:0000256" key="1">
    <source>
        <dbReference type="ARBA" id="ARBA00022630"/>
    </source>
</evidence>
<reference evidence="8 9" key="1">
    <citation type="submission" date="2017-07" db="EMBL/GenBank/DDBJ databases">
        <title>Isolation and whole genome analysis of endospore-forming bacteria from heroin.</title>
        <authorList>
            <person name="Kalinowski J."/>
            <person name="Ahrens B."/>
            <person name="Al-Dilaimi A."/>
            <person name="Winkler A."/>
            <person name="Wibberg D."/>
            <person name="Schleenbecker U."/>
            <person name="Ruckert C."/>
            <person name="Wolfel R."/>
            <person name="Grass G."/>
        </authorList>
    </citation>
    <scope>NUCLEOTIDE SEQUENCE [LARGE SCALE GENOMIC DNA]</scope>
    <source>
        <strain evidence="8 9">7539</strain>
    </source>
</reference>
<keyword evidence="4 8" id="KW-0503">Monooxygenase</keyword>
<accession>A0A268P147</accession>
<comment type="similarity">
    <text evidence="5">Belongs to the NtaA/SnaA/DszA monooxygenase family.</text>
</comment>
<dbReference type="RefSeq" id="WP_063608535.1">
    <property type="nucleotide sequence ID" value="NZ_CP154609.1"/>
</dbReference>
<dbReference type="EMBL" id="NPCC01000009">
    <property type="protein sequence ID" value="PAE89381.1"/>
    <property type="molecule type" value="Genomic_DNA"/>
</dbReference>
<dbReference type="Proteomes" id="UP000216207">
    <property type="component" value="Unassembled WGS sequence"/>
</dbReference>
<keyword evidence="3" id="KW-0560">Oxidoreductase</keyword>
<feature type="domain" description="Luciferase-like" evidence="7">
    <location>
        <begin position="16"/>
        <end position="379"/>
    </location>
</feature>
<evidence type="ECO:0000256" key="3">
    <source>
        <dbReference type="ARBA" id="ARBA00023002"/>
    </source>
</evidence>
<name>A0A268P147_SHOCL</name>